<reference evidence="2 4" key="1">
    <citation type="journal article" date="2022" name="Curr. Microbiol.">
        <title>Xanthomonas indica sp. nov., a Novel Member of Non-Pathogenic Xanthomonas Community from Healthy Rice Seeds.</title>
        <authorList>
            <person name="Rana R."/>
            <person name="Madhavan V.N."/>
            <person name="Saroha T."/>
            <person name="Bansal K."/>
            <person name="Kaur A."/>
            <person name="Sonti R.V."/>
            <person name="Patel H.K."/>
            <person name="Patil P.B."/>
        </authorList>
    </citation>
    <scope>NUCLEOTIDE SEQUENCE [LARGE SCALE GENOMIC DNA]</scope>
    <source>
        <strain evidence="2 4">PPL560</strain>
    </source>
</reference>
<protein>
    <recommendedName>
        <fullName evidence="5">Lipoprotein</fullName>
    </recommendedName>
</protein>
<evidence type="ECO:0008006" key="5">
    <source>
        <dbReference type="Google" id="ProtNLM"/>
    </source>
</evidence>
<evidence type="ECO:0000313" key="4">
    <source>
        <dbReference type="Proteomes" id="UP001430647"/>
    </source>
</evidence>
<sequence>MKYFAVLVGGALLLSGCGRVDAPASMEPGKTSAAPAPKGAAPLSAPPAWLQQANADSAQACYLDVIEGAQHGADGWSLSSSTPARAVGWAVDTKVVEQPDAYLELRDASGAARYFKADRSDRPDVSAAPRFAASKPSKAGLTVSMDLTGVPAGHYDVMLVIGNEARASRCAFDAKTVLNIK</sequence>
<evidence type="ECO:0000256" key="1">
    <source>
        <dbReference type="SAM" id="MobiDB-lite"/>
    </source>
</evidence>
<keyword evidence="4" id="KW-1185">Reference proteome</keyword>
<reference evidence="2" key="2">
    <citation type="submission" date="2022-01" db="EMBL/GenBank/DDBJ databases">
        <authorList>
            <person name="Rana R."/>
            <person name="Patil P.B."/>
        </authorList>
    </citation>
    <scope>NUCLEOTIDE SEQUENCE</scope>
    <source>
        <strain evidence="2">PPL560</strain>
    </source>
</reference>
<reference evidence="3" key="3">
    <citation type="submission" date="2023-08" db="EMBL/GenBank/DDBJ databases">
        <title>Complete genome sequence of Xanthomonas indica.</title>
        <authorList>
            <person name="Patil P.B."/>
            <person name="Rana R."/>
        </authorList>
    </citation>
    <scope>NUCLEOTIDE SEQUENCE</scope>
    <source>
        <strain evidence="3">PPL560</strain>
    </source>
</reference>
<dbReference type="PROSITE" id="PS51257">
    <property type="entry name" value="PROKAR_LIPOPROTEIN"/>
    <property type="match status" value="1"/>
</dbReference>
<dbReference type="EMBL" id="CP131914">
    <property type="protein sequence ID" value="XCI81706.1"/>
    <property type="molecule type" value="Genomic_DNA"/>
</dbReference>
<dbReference type="AlphaFoldDB" id="A0AAU8I9C0"/>
<dbReference type="Proteomes" id="UP001430647">
    <property type="component" value="Unassembled WGS sequence"/>
</dbReference>
<organism evidence="3">
    <name type="scientific">Xanthomonas indica</name>
    <dbReference type="NCBI Taxonomy" id="2912242"/>
    <lineage>
        <taxon>Bacteria</taxon>
        <taxon>Pseudomonadati</taxon>
        <taxon>Pseudomonadota</taxon>
        <taxon>Gammaproteobacteria</taxon>
        <taxon>Lysobacterales</taxon>
        <taxon>Lysobacteraceae</taxon>
        <taxon>Xanthomonas</taxon>
    </lineage>
</organism>
<accession>A0AAU8I9C0</accession>
<feature type="region of interest" description="Disordered" evidence="1">
    <location>
        <begin position="24"/>
        <end position="45"/>
    </location>
</feature>
<name>A0AAU8I9C0_9XANT</name>
<proteinExistence type="predicted"/>
<dbReference type="EMBL" id="JAKJPQ010000006">
    <property type="protein sequence ID" value="MCI2261676.1"/>
    <property type="molecule type" value="Genomic_DNA"/>
</dbReference>
<dbReference type="RefSeq" id="WP_242159718.1">
    <property type="nucleotide sequence ID" value="NZ_CP131914.1"/>
</dbReference>
<evidence type="ECO:0000313" key="3">
    <source>
        <dbReference type="EMBL" id="XCI81706.1"/>
    </source>
</evidence>
<dbReference type="KEGG" id="xin:Q7W82_05960"/>
<gene>
    <name evidence="2" type="ORF">L3V74_08990</name>
    <name evidence="3" type="ORF">Q7W82_05960</name>
</gene>
<evidence type="ECO:0000313" key="2">
    <source>
        <dbReference type="EMBL" id="MCI2261676.1"/>
    </source>
</evidence>